<dbReference type="GO" id="GO:0003697">
    <property type="term" value="F:single-stranded DNA binding"/>
    <property type="evidence" value="ECO:0007669"/>
    <property type="project" value="TreeGrafter"/>
</dbReference>
<dbReference type="AlphaFoldDB" id="A0A2X0MJB7"/>
<dbReference type="SUPFAM" id="SSF52980">
    <property type="entry name" value="Restriction endonuclease-like"/>
    <property type="match status" value="1"/>
</dbReference>
<keyword evidence="4" id="KW-0238">DNA-binding</keyword>
<dbReference type="InterPro" id="IPR047260">
    <property type="entry name" value="ERCC1-like_central_dom"/>
</dbReference>
<dbReference type="GO" id="GO:0070522">
    <property type="term" value="C:ERCC4-ERCC1 complex"/>
    <property type="evidence" value="ECO:0007669"/>
    <property type="project" value="TreeGrafter"/>
</dbReference>
<dbReference type="PANTHER" id="PTHR12749:SF0">
    <property type="entry name" value="DNA EXCISION REPAIR PROTEIN ERCC-1"/>
    <property type="match status" value="1"/>
</dbReference>
<dbReference type="GO" id="GO:0000110">
    <property type="term" value="C:nucleotide-excision repair factor 1 complex"/>
    <property type="evidence" value="ECO:0007669"/>
    <property type="project" value="TreeGrafter"/>
</dbReference>
<dbReference type="SUPFAM" id="SSF47781">
    <property type="entry name" value="RuvA domain 2-like"/>
    <property type="match status" value="1"/>
</dbReference>
<evidence type="ECO:0000256" key="6">
    <source>
        <dbReference type="ARBA" id="ARBA00023242"/>
    </source>
</evidence>
<dbReference type="EMBL" id="FQNC01000012">
    <property type="protein sequence ID" value="SGY13657.1"/>
    <property type="molecule type" value="Genomic_DNA"/>
</dbReference>
<reference evidence="9 10" key="1">
    <citation type="submission" date="2016-11" db="EMBL/GenBank/DDBJ databases">
        <authorList>
            <person name="Jaros S."/>
            <person name="Januszkiewicz K."/>
            <person name="Wedrychowicz H."/>
        </authorList>
    </citation>
    <scope>NUCLEOTIDE SEQUENCE [LARGE SCALE GENOMIC DNA]</scope>
</reference>
<dbReference type="Gene3D" id="1.10.150.20">
    <property type="entry name" value="5' to 3' exonuclease, C-terminal subdomain"/>
    <property type="match status" value="2"/>
</dbReference>
<dbReference type="InterPro" id="IPR010994">
    <property type="entry name" value="RuvA_2-like"/>
</dbReference>
<evidence type="ECO:0000313" key="10">
    <source>
        <dbReference type="Proteomes" id="UP000249464"/>
    </source>
</evidence>
<proteinExistence type="inferred from homology"/>
<dbReference type="CDD" id="cd22325">
    <property type="entry name" value="ERCC1_C-like"/>
    <property type="match status" value="1"/>
</dbReference>
<dbReference type="InterPro" id="IPR011335">
    <property type="entry name" value="Restrct_endonuc-II-like"/>
</dbReference>
<evidence type="ECO:0000256" key="5">
    <source>
        <dbReference type="ARBA" id="ARBA00023204"/>
    </source>
</evidence>
<protein>
    <submittedName>
        <fullName evidence="9">BQ5605_C010g05934 protein</fullName>
    </submittedName>
</protein>
<keyword evidence="6" id="KW-0539">Nucleus</keyword>
<dbReference type="GO" id="GO:0006312">
    <property type="term" value="P:mitotic recombination"/>
    <property type="evidence" value="ECO:0007669"/>
    <property type="project" value="TreeGrafter"/>
</dbReference>
<evidence type="ECO:0000256" key="4">
    <source>
        <dbReference type="ARBA" id="ARBA00023125"/>
    </source>
</evidence>
<organism evidence="9 10">
    <name type="scientific">Microbotryum silenes-dioicae</name>
    <dbReference type="NCBI Taxonomy" id="796604"/>
    <lineage>
        <taxon>Eukaryota</taxon>
        <taxon>Fungi</taxon>
        <taxon>Dikarya</taxon>
        <taxon>Basidiomycota</taxon>
        <taxon>Pucciniomycotina</taxon>
        <taxon>Microbotryomycetes</taxon>
        <taxon>Microbotryales</taxon>
        <taxon>Microbotryaceae</taxon>
        <taxon>Microbotryum</taxon>
    </lineage>
</organism>
<dbReference type="Proteomes" id="UP000249464">
    <property type="component" value="Unassembled WGS sequence"/>
</dbReference>
<comment type="subcellular location">
    <subcellularLocation>
        <location evidence="1">Nucleus</location>
    </subcellularLocation>
</comment>
<evidence type="ECO:0000256" key="2">
    <source>
        <dbReference type="ARBA" id="ARBA00008283"/>
    </source>
</evidence>
<gene>
    <name evidence="9" type="primary">BQ5605_C010g05934</name>
    <name evidence="9" type="ORF">BQ5605_C010G05934</name>
</gene>
<feature type="domain" description="ERCC1-like central" evidence="8">
    <location>
        <begin position="107"/>
        <end position="230"/>
    </location>
</feature>
<dbReference type="STRING" id="796604.A0A2X0MJB7"/>
<dbReference type="GO" id="GO:0070914">
    <property type="term" value="P:UV-damage excision repair"/>
    <property type="evidence" value="ECO:0007669"/>
    <property type="project" value="TreeGrafter"/>
</dbReference>
<evidence type="ECO:0000313" key="9">
    <source>
        <dbReference type="EMBL" id="SGY13657.1"/>
    </source>
</evidence>
<dbReference type="InterPro" id="IPR004579">
    <property type="entry name" value="ERCC1/RAD10/SWI10"/>
</dbReference>
<dbReference type="GO" id="GO:0006302">
    <property type="term" value="P:double-strand break repair"/>
    <property type="evidence" value="ECO:0007669"/>
    <property type="project" value="UniProtKB-ARBA"/>
</dbReference>
<keyword evidence="10" id="KW-1185">Reference proteome</keyword>
<feature type="region of interest" description="Disordered" evidence="7">
    <location>
        <begin position="15"/>
        <end position="63"/>
    </location>
</feature>
<name>A0A2X0MJB7_9BASI</name>
<keyword evidence="3" id="KW-0227">DNA damage</keyword>
<dbReference type="FunFam" id="3.40.50.10130:FF:000001">
    <property type="entry name" value="DNA excision repair protein ERCC-1"/>
    <property type="match status" value="1"/>
</dbReference>
<dbReference type="Gene3D" id="3.40.50.10130">
    <property type="match status" value="1"/>
</dbReference>
<evidence type="ECO:0000256" key="7">
    <source>
        <dbReference type="SAM" id="MobiDB-lite"/>
    </source>
</evidence>
<accession>A0A2X0MJB7</accession>
<evidence type="ECO:0000256" key="3">
    <source>
        <dbReference type="ARBA" id="ARBA00022763"/>
    </source>
</evidence>
<dbReference type="NCBIfam" id="TIGR00597">
    <property type="entry name" value="rad10"/>
    <property type="match status" value="1"/>
</dbReference>
<evidence type="ECO:0000256" key="1">
    <source>
        <dbReference type="ARBA" id="ARBA00004123"/>
    </source>
</evidence>
<sequence>MRMPALVPLASALSESAPLDAMQPQARSHASTSGSGSGSSPAQAREAERNGGPAARAGSVANVRRGWPGGAGASASASASALTSATASSSSVNEGGRVVQRKSLNAILVNTCQKGNPVVTSIRNTPWEYGDIKADYQVGATTGVLYLSYVCHLIGGTVSLRYHLLHPEYIHQRIKGLAQSYSLRLVLMLCDVDNHQAATKELTKICIVNNLTVIVAWSTQECSRYLELYKQFERKAPDLIKERVDDSYMSHLTSALTSVKGVNKTDVTTLASNCLVSSQLKSHHTRILDADARLDGRGQTFRNIVTASPDALAALPGLGDKKVRRLRDAFEGSFVVTKKKRVDLMEKKSIADRMAEKGHALN</sequence>
<dbReference type="Pfam" id="PF03834">
    <property type="entry name" value="Rad10"/>
    <property type="match status" value="1"/>
</dbReference>
<comment type="similarity">
    <text evidence="2">Belongs to the ERCC1/RAD10/SWI10 family.</text>
</comment>
<dbReference type="GO" id="GO:0003684">
    <property type="term" value="F:damaged DNA binding"/>
    <property type="evidence" value="ECO:0007669"/>
    <property type="project" value="InterPro"/>
</dbReference>
<keyword evidence="5" id="KW-0234">DNA repair</keyword>
<dbReference type="Pfam" id="PF14520">
    <property type="entry name" value="HHH_5"/>
    <property type="match status" value="1"/>
</dbReference>
<dbReference type="PANTHER" id="PTHR12749">
    <property type="entry name" value="EXCISION REPAIR CROSS-COMPLEMENTING 1 ERCC1"/>
    <property type="match status" value="1"/>
</dbReference>
<feature type="compositionally biased region" description="Low complexity" evidence="7">
    <location>
        <begin position="31"/>
        <end position="40"/>
    </location>
</feature>
<evidence type="ECO:0000259" key="8">
    <source>
        <dbReference type="Pfam" id="PF03834"/>
    </source>
</evidence>